<name>A0A833H3L9_9LEPT</name>
<proteinExistence type="inferred from homology"/>
<gene>
    <name evidence="2" type="ORF">F9K24_04315</name>
</gene>
<organism evidence="2 3">
    <name type="scientific">Leptonema illini</name>
    <dbReference type="NCBI Taxonomy" id="183"/>
    <lineage>
        <taxon>Bacteria</taxon>
        <taxon>Pseudomonadati</taxon>
        <taxon>Spirochaetota</taxon>
        <taxon>Spirochaetia</taxon>
        <taxon>Leptospirales</taxon>
        <taxon>Leptospiraceae</taxon>
        <taxon>Leptonema</taxon>
    </lineage>
</organism>
<dbReference type="GO" id="GO:0004751">
    <property type="term" value="F:ribose-5-phosphate isomerase activity"/>
    <property type="evidence" value="ECO:0007669"/>
    <property type="project" value="TreeGrafter"/>
</dbReference>
<dbReference type="InterPro" id="IPR036569">
    <property type="entry name" value="RpiB_LacA_LacB_sf"/>
</dbReference>
<sequence>MKIAISSDEYCELVDVLQLECQKRGHVVFYHGPRKGDTAADWPAVTAEAARQVQSGEADEAIVLCYTGTGASIAANKLRGIRAALCIDPETAKGARIWNHANVLALSTRLITPVRAREILDAWFDTEKSTDEWNRRQLARLAELEDR</sequence>
<dbReference type="Pfam" id="PF02502">
    <property type="entry name" value="LacAB_rpiB"/>
    <property type="match status" value="1"/>
</dbReference>
<dbReference type="Gene3D" id="3.40.1400.10">
    <property type="entry name" value="Sugar-phosphate isomerase, RpiB/LacA/LacB"/>
    <property type="match status" value="1"/>
</dbReference>
<dbReference type="PANTHER" id="PTHR30345:SF2">
    <property type="entry name" value="SUGAR-PHOSPHATE ISOMERASE, RPIB_LACA_LACB FAMILY"/>
    <property type="match status" value="1"/>
</dbReference>
<reference evidence="2 3" key="1">
    <citation type="submission" date="2019-10" db="EMBL/GenBank/DDBJ databases">
        <title>Extracellular Electron Transfer in a Candidatus Methanoperedens spp. Enrichment Culture.</title>
        <authorList>
            <person name="Berger S."/>
            <person name="Rangel Shaw D."/>
            <person name="Berben T."/>
            <person name="In 'T Zandt M."/>
            <person name="Frank J."/>
            <person name="Reimann J."/>
            <person name="Jetten M.S.M."/>
            <person name="Welte C.U."/>
        </authorList>
    </citation>
    <scope>NUCLEOTIDE SEQUENCE [LARGE SCALE GENOMIC DNA]</scope>
    <source>
        <strain evidence="2">SB12</strain>
    </source>
</reference>
<evidence type="ECO:0000313" key="2">
    <source>
        <dbReference type="EMBL" id="KAB2934256.1"/>
    </source>
</evidence>
<dbReference type="RefSeq" id="WP_002772604.1">
    <property type="nucleotide sequence ID" value="NZ_JQDG01000030.1"/>
</dbReference>
<comment type="similarity">
    <text evidence="1">Belongs to the LacAB/RpiB family.</text>
</comment>
<dbReference type="AlphaFoldDB" id="A0A833H3L9"/>
<keyword evidence="2" id="KW-0413">Isomerase</keyword>
<dbReference type="PANTHER" id="PTHR30345">
    <property type="entry name" value="RIBOSE-5-PHOSPHATE ISOMERASE B"/>
    <property type="match status" value="1"/>
</dbReference>
<evidence type="ECO:0000256" key="1">
    <source>
        <dbReference type="ARBA" id="ARBA00008754"/>
    </source>
</evidence>
<accession>A0A833H3L9</accession>
<dbReference type="GO" id="GO:0009052">
    <property type="term" value="P:pentose-phosphate shunt, non-oxidative branch"/>
    <property type="evidence" value="ECO:0007669"/>
    <property type="project" value="TreeGrafter"/>
</dbReference>
<dbReference type="SUPFAM" id="SSF89623">
    <property type="entry name" value="Ribose/Galactose isomerase RpiB/AlsB"/>
    <property type="match status" value="1"/>
</dbReference>
<dbReference type="EMBL" id="WBUI01000003">
    <property type="protein sequence ID" value="KAB2934256.1"/>
    <property type="molecule type" value="Genomic_DNA"/>
</dbReference>
<protein>
    <submittedName>
        <fullName evidence="2">RpiB/LacA/LacB family sugar-phosphate isomerase</fullName>
    </submittedName>
</protein>
<dbReference type="InterPro" id="IPR003500">
    <property type="entry name" value="RpiB_LacA_LacB"/>
</dbReference>
<dbReference type="GO" id="GO:0019316">
    <property type="term" value="P:D-allose catabolic process"/>
    <property type="evidence" value="ECO:0007669"/>
    <property type="project" value="TreeGrafter"/>
</dbReference>
<dbReference type="Proteomes" id="UP000460298">
    <property type="component" value="Unassembled WGS sequence"/>
</dbReference>
<comment type="caution">
    <text evidence="2">The sequence shown here is derived from an EMBL/GenBank/DDBJ whole genome shotgun (WGS) entry which is preliminary data.</text>
</comment>
<dbReference type="PIRSF" id="PIRSF005384">
    <property type="entry name" value="RpiB_LacA_B"/>
    <property type="match status" value="1"/>
</dbReference>
<dbReference type="NCBIfam" id="TIGR00689">
    <property type="entry name" value="rpiB_lacA_lacB"/>
    <property type="match status" value="1"/>
</dbReference>
<evidence type="ECO:0000313" key="3">
    <source>
        <dbReference type="Proteomes" id="UP000460298"/>
    </source>
</evidence>
<dbReference type="OrthoDB" id="1778624at2"/>